<sequence length="67" mass="7797">MFARLMVFLNSAVNPILYNMMSRKFRRALRHLLCRGQTSQITTPVDDIPNETQLQVFRRVIVTPCTS</sequence>
<reference evidence="1" key="1">
    <citation type="submission" date="2019-05" db="EMBL/GenBank/DDBJ databases">
        <title>Annotation for the trematode Paragonimus heterotremus.</title>
        <authorList>
            <person name="Choi Y.-J."/>
        </authorList>
    </citation>
    <scope>NUCLEOTIDE SEQUENCE</scope>
    <source>
        <strain evidence="1">LC</strain>
    </source>
</reference>
<proteinExistence type="predicted"/>
<dbReference type="GO" id="GO:0004997">
    <property type="term" value="F:thyrotropin-releasing hormone receptor activity"/>
    <property type="evidence" value="ECO:0007669"/>
    <property type="project" value="InterPro"/>
</dbReference>
<accession>A0A8J4SR90</accession>
<evidence type="ECO:0000313" key="1">
    <source>
        <dbReference type="EMBL" id="KAF5403217.1"/>
    </source>
</evidence>
<evidence type="ECO:0008006" key="3">
    <source>
        <dbReference type="Google" id="ProtNLM"/>
    </source>
</evidence>
<dbReference type="OrthoDB" id="5987936at2759"/>
<dbReference type="GO" id="GO:0016020">
    <property type="term" value="C:membrane"/>
    <property type="evidence" value="ECO:0007669"/>
    <property type="project" value="InterPro"/>
</dbReference>
<comment type="caution">
    <text evidence="1">The sequence shown here is derived from an EMBL/GenBank/DDBJ whole genome shotgun (WGS) entry which is preliminary data.</text>
</comment>
<name>A0A8J4SR90_9TREM</name>
<dbReference type="EMBL" id="LUCH01001355">
    <property type="protein sequence ID" value="KAF5403217.1"/>
    <property type="molecule type" value="Genomic_DNA"/>
</dbReference>
<keyword evidence="2" id="KW-1185">Reference proteome</keyword>
<evidence type="ECO:0000313" key="2">
    <source>
        <dbReference type="Proteomes" id="UP000748531"/>
    </source>
</evidence>
<gene>
    <name evidence="1" type="ORF">PHET_03557</name>
</gene>
<organism evidence="1 2">
    <name type="scientific">Paragonimus heterotremus</name>
    <dbReference type="NCBI Taxonomy" id="100268"/>
    <lineage>
        <taxon>Eukaryota</taxon>
        <taxon>Metazoa</taxon>
        <taxon>Spiralia</taxon>
        <taxon>Lophotrochozoa</taxon>
        <taxon>Platyhelminthes</taxon>
        <taxon>Trematoda</taxon>
        <taxon>Digenea</taxon>
        <taxon>Plagiorchiida</taxon>
        <taxon>Troglotremata</taxon>
        <taxon>Troglotrematidae</taxon>
        <taxon>Paragonimus</taxon>
    </lineage>
</organism>
<dbReference type="PANTHER" id="PTHR46061:SF3">
    <property type="entry name" value="THYROTROPIN-RELEASING HORMONE RECEPTOR"/>
    <property type="match status" value="1"/>
</dbReference>
<protein>
    <recommendedName>
        <fullName evidence="3">Thyrotropin-releasing hormone receptor</fullName>
    </recommendedName>
</protein>
<dbReference type="AlphaFoldDB" id="A0A8J4SR90"/>
<dbReference type="Proteomes" id="UP000748531">
    <property type="component" value="Unassembled WGS sequence"/>
</dbReference>
<dbReference type="Gene3D" id="1.20.1070.10">
    <property type="entry name" value="Rhodopsin 7-helix transmembrane proteins"/>
    <property type="match status" value="1"/>
</dbReference>
<dbReference type="InterPro" id="IPR002120">
    <property type="entry name" value="TRH_rcpt_1"/>
</dbReference>
<dbReference type="SUPFAM" id="SSF81321">
    <property type="entry name" value="Family A G protein-coupled receptor-like"/>
    <property type="match status" value="1"/>
</dbReference>
<dbReference type="PANTHER" id="PTHR46061">
    <property type="entry name" value="THYROTROPIN-RELEASING HORMONE RECEPTOR"/>
    <property type="match status" value="1"/>
</dbReference>